<proteinExistence type="predicted"/>
<dbReference type="AlphaFoldDB" id="A0A379YBQ9"/>
<dbReference type="Proteomes" id="UP000255529">
    <property type="component" value="Unassembled WGS sequence"/>
</dbReference>
<reference evidence="1 2" key="1">
    <citation type="submission" date="2018-06" db="EMBL/GenBank/DDBJ databases">
        <authorList>
            <consortium name="Pathogen Informatics"/>
            <person name="Doyle S."/>
        </authorList>
    </citation>
    <scope>NUCLEOTIDE SEQUENCE [LARGE SCALE GENOMIC DNA]</scope>
    <source>
        <strain evidence="1 2">NCTC11544</strain>
    </source>
</reference>
<organism evidence="1 2">
    <name type="scientific">Serratia quinivorans</name>
    <dbReference type="NCBI Taxonomy" id="137545"/>
    <lineage>
        <taxon>Bacteria</taxon>
        <taxon>Pseudomonadati</taxon>
        <taxon>Pseudomonadota</taxon>
        <taxon>Gammaproteobacteria</taxon>
        <taxon>Enterobacterales</taxon>
        <taxon>Yersiniaceae</taxon>
        <taxon>Serratia</taxon>
    </lineage>
</organism>
<sequence>MFSTLKLVGPSQAQYGFPKIGSFIDQTPELPIVDQLAGLYYLHDGPNKLKNYADGTKLLRMIGSPNAAANFSWTNLANHYDTGLILPKDWTAIVISSIGNNKTTDGGLDLSNYGADGDVLSGDSLGANNTGSNITLYANVKNGNDLSVKSVNVSYPAETQFQVYASVYNDHPTYKKINAVTGEITSALVDMTDRTRVVSPARTLKIGGHYRPGILTGLRRISLVAVFFKALSDDEIKQNTDYLRLKWCPGAGVILS</sequence>
<dbReference type="RefSeq" id="WP_115182706.1">
    <property type="nucleotide sequence ID" value="NZ_CAMKUF010000001.1"/>
</dbReference>
<gene>
    <name evidence="1" type="ORF">NCTC11544_00181</name>
</gene>
<dbReference type="EMBL" id="UGYN01000002">
    <property type="protein sequence ID" value="SUI43346.1"/>
    <property type="molecule type" value="Genomic_DNA"/>
</dbReference>
<name>A0A379YBQ9_9GAMM</name>
<protein>
    <submittedName>
        <fullName evidence="1">Uncharacterized protein</fullName>
    </submittedName>
</protein>
<accession>A0A379YBQ9</accession>
<evidence type="ECO:0000313" key="2">
    <source>
        <dbReference type="Proteomes" id="UP000255529"/>
    </source>
</evidence>
<evidence type="ECO:0000313" key="1">
    <source>
        <dbReference type="EMBL" id="SUI43346.1"/>
    </source>
</evidence>